<proteinExistence type="predicted"/>
<feature type="region of interest" description="Disordered" evidence="1">
    <location>
        <begin position="1"/>
        <end position="22"/>
    </location>
</feature>
<gene>
    <name evidence="2" type="ORF">Sangu_2602600</name>
</gene>
<accession>A0AAW2J640</accession>
<reference evidence="2" key="1">
    <citation type="submission" date="2020-06" db="EMBL/GenBank/DDBJ databases">
        <authorList>
            <person name="Li T."/>
            <person name="Hu X."/>
            <person name="Zhang T."/>
            <person name="Song X."/>
            <person name="Zhang H."/>
            <person name="Dai N."/>
            <person name="Sheng W."/>
            <person name="Hou X."/>
            <person name="Wei L."/>
        </authorList>
    </citation>
    <scope>NUCLEOTIDE SEQUENCE</scope>
    <source>
        <strain evidence="2">G01</strain>
        <tissue evidence="2">Leaf</tissue>
    </source>
</reference>
<dbReference type="EMBL" id="JACGWK010001382">
    <property type="protein sequence ID" value="KAL0289817.1"/>
    <property type="molecule type" value="Genomic_DNA"/>
</dbReference>
<reference evidence="2" key="2">
    <citation type="journal article" date="2024" name="Plant">
        <title>Genomic evolution and insights into agronomic trait innovations of Sesamum species.</title>
        <authorList>
            <person name="Miao H."/>
            <person name="Wang L."/>
            <person name="Qu L."/>
            <person name="Liu H."/>
            <person name="Sun Y."/>
            <person name="Le M."/>
            <person name="Wang Q."/>
            <person name="Wei S."/>
            <person name="Zheng Y."/>
            <person name="Lin W."/>
            <person name="Duan Y."/>
            <person name="Cao H."/>
            <person name="Xiong S."/>
            <person name="Wang X."/>
            <person name="Wei L."/>
            <person name="Li C."/>
            <person name="Ma Q."/>
            <person name="Ju M."/>
            <person name="Zhao R."/>
            <person name="Li G."/>
            <person name="Mu C."/>
            <person name="Tian Q."/>
            <person name="Mei H."/>
            <person name="Zhang T."/>
            <person name="Gao T."/>
            <person name="Zhang H."/>
        </authorList>
    </citation>
    <scope>NUCLEOTIDE SEQUENCE</scope>
    <source>
        <strain evidence="2">G01</strain>
    </source>
</reference>
<evidence type="ECO:0000256" key="1">
    <source>
        <dbReference type="SAM" id="MobiDB-lite"/>
    </source>
</evidence>
<name>A0AAW2J640_9LAMI</name>
<comment type="caution">
    <text evidence="2">The sequence shown here is derived from an EMBL/GenBank/DDBJ whole genome shotgun (WGS) entry which is preliminary data.</text>
</comment>
<organism evidence="2">
    <name type="scientific">Sesamum angustifolium</name>
    <dbReference type="NCBI Taxonomy" id="2727405"/>
    <lineage>
        <taxon>Eukaryota</taxon>
        <taxon>Viridiplantae</taxon>
        <taxon>Streptophyta</taxon>
        <taxon>Embryophyta</taxon>
        <taxon>Tracheophyta</taxon>
        <taxon>Spermatophyta</taxon>
        <taxon>Magnoliopsida</taxon>
        <taxon>eudicotyledons</taxon>
        <taxon>Gunneridae</taxon>
        <taxon>Pentapetalae</taxon>
        <taxon>asterids</taxon>
        <taxon>lamiids</taxon>
        <taxon>Lamiales</taxon>
        <taxon>Pedaliaceae</taxon>
        <taxon>Sesamum</taxon>
    </lineage>
</organism>
<sequence>MEEQPLPEESKKKSKRIMPSPRELVSHYEKQGMESQEASLKVIQDLQGALFRMITANRNRNRNRNSNTPDVTSAKLDAIHSRLLHLEMKLDSKPSYPQALAIGVTSAGVWDAALHLWNVVRQATFLSLLIVLLCPNCSCCT</sequence>
<protein>
    <submittedName>
        <fullName evidence="2">Uncharacterized protein</fullName>
    </submittedName>
</protein>
<dbReference type="AlphaFoldDB" id="A0AAW2J640"/>
<evidence type="ECO:0000313" key="2">
    <source>
        <dbReference type="EMBL" id="KAL0289817.1"/>
    </source>
</evidence>